<reference evidence="4 5" key="1">
    <citation type="submission" date="2020-05" db="EMBL/GenBank/DDBJ databases">
        <title>Complete genome sequence of Gemmatimonas greenlandica TET16.</title>
        <authorList>
            <person name="Zeng Y."/>
        </authorList>
    </citation>
    <scope>NUCLEOTIDE SEQUENCE [LARGE SCALE GENOMIC DNA]</scope>
    <source>
        <strain evidence="4 5">TET16</strain>
    </source>
</reference>
<keyword evidence="5" id="KW-1185">Reference proteome</keyword>
<dbReference type="Proteomes" id="UP000500938">
    <property type="component" value="Chromosome"/>
</dbReference>
<dbReference type="Pfam" id="PF13191">
    <property type="entry name" value="AAA_16"/>
    <property type="match status" value="1"/>
</dbReference>
<dbReference type="SUPFAM" id="SSF48452">
    <property type="entry name" value="TPR-like"/>
    <property type="match status" value="2"/>
</dbReference>
<dbReference type="AlphaFoldDB" id="A0A6M4ILU3"/>
<protein>
    <submittedName>
        <fullName evidence="4">AAA family ATPase</fullName>
    </submittedName>
</protein>
<dbReference type="GO" id="GO:0005524">
    <property type="term" value="F:ATP binding"/>
    <property type="evidence" value="ECO:0007669"/>
    <property type="project" value="UniProtKB-KW"/>
</dbReference>
<dbReference type="PANTHER" id="PTHR16305">
    <property type="entry name" value="TESTICULAR SOLUBLE ADENYLYL CYCLASE"/>
    <property type="match status" value="1"/>
</dbReference>
<gene>
    <name evidence="4" type="ORF">HKW67_01985</name>
</gene>
<organism evidence="4 5">
    <name type="scientific">Gemmatimonas groenlandica</name>
    <dbReference type="NCBI Taxonomy" id="2732249"/>
    <lineage>
        <taxon>Bacteria</taxon>
        <taxon>Pseudomonadati</taxon>
        <taxon>Gemmatimonadota</taxon>
        <taxon>Gemmatimonadia</taxon>
        <taxon>Gemmatimonadales</taxon>
        <taxon>Gemmatimonadaceae</taxon>
        <taxon>Gemmatimonas</taxon>
    </lineage>
</organism>
<dbReference type="Gene3D" id="1.10.10.10">
    <property type="entry name" value="Winged helix-like DNA-binding domain superfamily/Winged helix DNA-binding domain"/>
    <property type="match status" value="1"/>
</dbReference>
<proteinExistence type="predicted"/>
<dbReference type="Gene3D" id="1.25.40.10">
    <property type="entry name" value="Tetratricopeptide repeat domain"/>
    <property type="match status" value="1"/>
</dbReference>
<evidence type="ECO:0000259" key="3">
    <source>
        <dbReference type="Pfam" id="PF13191"/>
    </source>
</evidence>
<dbReference type="InterPro" id="IPR016032">
    <property type="entry name" value="Sig_transdc_resp-reg_C-effctor"/>
</dbReference>
<accession>A0A6M4ILU3</accession>
<dbReference type="InterPro" id="IPR041664">
    <property type="entry name" value="AAA_16"/>
</dbReference>
<sequence length="1074" mass="118566">MRLQSAARDELTLPEVADDADLGGLPLVFQTLGAARLMLGDDRIVPSTGTLFALLVRVAYSPEYRHSRDELLTSLWPGQSIARQRGNLRQTLYKARSMGINVSLMGDCVCLDPRQVVTTFSLSHTPALFDRDVVRGNEPFGVFLPSFVAPWPDYQEWVDAQRATVHAAVRRVLVELLRTRRERADWSGAEALARWLLQFDPLHEEATLTLAECTMLAGSKAEAVAIIDRYLAEIGPSAGDIRLPATLLRKRFTEPPTKKRPSFVPAERHFVGRTTELANLTMAMRRARWHDGSAVMIEGYAGIGKTRLANELSKVSTIEGFREIRVECRDGDVNRPLHALLEPVTELLTLPGALGCAPESMSILRKIVGISDAELSRTEGDASSTSAAARSLEGVDLTSIRSQTVRHSIIDLIGAVTEEKPLFLIIEDAHWIDDDSWDVLVDLAESVALMRVFLVITTRPPARRVDRSSKSPSALQVVKLDALLPEESLSLARWLSSEMAAPLSPKVEDWIVSASEGSPFFLLALVNHWVETGDASGIPPTLQGLLDQRIERLPSTAVRALQTISLLGEYASLDRIMESLQLPTHELLAALEQLEKEGYLAQDEAALVVSHELVGKAATSRMSTLVRAALRSSIAEAFEREFDRTADVNVLLQGLHQTELSGRGEAVLRFLVKHAHSLVESGRPRGLLQTLNRATSARALVSTATDLRWLQARLELDSGEYAKFLALGPNELKLPTDIASVTHGEAEEALSIVDSAYRADPFVDKDGLVEFTLRLVNSLQLPRSTRLRAAEIGLVICSNTCDSMKANSIFQSISPTDKEIATDDRIQRMALLYHTIFGSLDIAELVAQSLYSKSLRQAASTTSYQDAGRAAFTLRMCGKTALAIEAFNYSYRTAIEIDAPRLAQFPAWQLANLYLEMADEPSANDWTSTLAKLFESEEDEVSSSFVIAYFCRVAIYNRDIDGAIELLERCKRAYPRFPTVKAHAYVVALEIGTQLLNPTWIPSDALLEVASARHESTARFGTSDFLSTVYFSALQRAGRLEEAREKIVDYTNSLRRDRSPLAVSLLHLKSNLSG</sequence>
<dbReference type="InterPro" id="IPR036388">
    <property type="entry name" value="WH-like_DNA-bd_sf"/>
</dbReference>
<dbReference type="GO" id="GO:0005737">
    <property type="term" value="C:cytoplasm"/>
    <property type="evidence" value="ECO:0007669"/>
    <property type="project" value="TreeGrafter"/>
</dbReference>
<evidence type="ECO:0000313" key="5">
    <source>
        <dbReference type="Proteomes" id="UP000500938"/>
    </source>
</evidence>
<dbReference type="GO" id="GO:0006355">
    <property type="term" value="P:regulation of DNA-templated transcription"/>
    <property type="evidence" value="ECO:0007669"/>
    <property type="project" value="InterPro"/>
</dbReference>
<evidence type="ECO:0000313" key="4">
    <source>
        <dbReference type="EMBL" id="QJR34376.1"/>
    </source>
</evidence>
<name>A0A6M4ILU3_9BACT</name>
<dbReference type="KEGG" id="ggr:HKW67_01985"/>
<feature type="domain" description="Orc1-like AAA ATPase" evidence="3">
    <location>
        <begin position="270"/>
        <end position="454"/>
    </location>
</feature>
<dbReference type="SUPFAM" id="SSF46894">
    <property type="entry name" value="C-terminal effector domain of the bipartite response regulators"/>
    <property type="match status" value="1"/>
</dbReference>
<dbReference type="EMBL" id="CP053085">
    <property type="protein sequence ID" value="QJR34376.1"/>
    <property type="molecule type" value="Genomic_DNA"/>
</dbReference>
<dbReference type="InterPro" id="IPR027417">
    <property type="entry name" value="P-loop_NTPase"/>
</dbReference>
<evidence type="ECO:0000256" key="2">
    <source>
        <dbReference type="ARBA" id="ARBA00022840"/>
    </source>
</evidence>
<keyword evidence="1" id="KW-0547">Nucleotide-binding</keyword>
<dbReference type="PANTHER" id="PTHR16305:SF28">
    <property type="entry name" value="GUANYLATE CYCLASE DOMAIN-CONTAINING PROTEIN"/>
    <property type="match status" value="1"/>
</dbReference>
<evidence type="ECO:0000256" key="1">
    <source>
        <dbReference type="ARBA" id="ARBA00022741"/>
    </source>
</evidence>
<dbReference type="GO" id="GO:0003677">
    <property type="term" value="F:DNA binding"/>
    <property type="evidence" value="ECO:0007669"/>
    <property type="project" value="InterPro"/>
</dbReference>
<keyword evidence="2" id="KW-0067">ATP-binding</keyword>
<dbReference type="SUPFAM" id="SSF52540">
    <property type="entry name" value="P-loop containing nucleoside triphosphate hydrolases"/>
    <property type="match status" value="1"/>
</dbReference>
<dbReference type="GO" id="GO:0004016">
    <property type="term" value="F:adenylate cyclase activity"/>
    <property type="evidence" value="ECO:0007669"/>
    <property type="project" value="TreeGrafter"/>
</dbReference>
<dbReference type="InterPro" id="IPR011990">
    <property type="entry name" value="TPR-like_helical_dom_sf"/>
</dbReference>